<dbReference type="PROSITE" id="PS50842">
    <property type="entry name" value="EXPANSIN_EG45"/>
    <property type="match status" value="1"/>
</dbReference>
<keyword evidence="4" id="KW-0732">Signal</keyword>
<feature type="signal peptide" evidence="4">
    <location>
        <begin position="1"/>
        <end position="21"/>
    </location>
</feature>
<protein>
    <submittedName>
        <fullName evidence="7">Expansin-like protein</fullName>
    </submittedName>
</protein>
<comment type="caution">
    <text evidence="7">The sequence shown here is derived from an EMBL/GenBank/DDBJ whole genome shotgun (WGS) entry which is preliminary data.</text>
</comment>
<dbReference type="InterPro" id="IPR009009">
    <property type="entry name" value="RlpA-like_DPBB"/>
</dbReference>
<keyword evidence="2" id="KW-0964">Secreted</keyword>
<dbReference type="SUPFAM" id="SSF50685">
    <property type="entry name" value="Barwin-like endoglucanases"/>
    <property type="match status" value="1"/>
</dbReference>
<feature type="domain" description="Expansin-like EG45" evidence="5">
    <location>
        <begin position="42"/>
        <end position="146"/>
    </location>
</feature>
<dbReference type="GO" id="GO:0005576">
    <property type="term" value="C:extracellular region"/>
    <property type="evidence" value="ECO:0007669"/>
    <property type="project" value="UniProtKB-SubCell"/>
</dbReference>
<feature type="chain" id="PRO_5005527706" evidence="4">
    <location>
        <begin position="22"/>
        <end position="264"/>
    </location>
</feature>
<evidence type="ECO:0000256" key="2">
    <source>
        <dbReference type="ARBA" id="ARBA00022525"/>
    </source>
</evidence>
<dbReference type="AlphaFoldDB" id="A0A0K9PMR6"/>
<dbReference type="SUPFAM" id="SSF49590">
    <property type="entry name" value="PHL pollen allergen"/>
    <property type="match status" value="1"/>
</dbReference>
<reference evidence="8" key="1">
    <citation type="journal article" date="2016" name="Nature">
        <title>The genome of the seagrass Zostera marina reveals angiosperm adaptation to the sea.</title>
        <authorList>
            <person name="Olsen J.L."/>
            <person name="Rouze P."/>
            <person name="Verhelst B."/>
            <person name="Lin Y.-C."/>
            <person name="Bayer T."/>
            <person name="Collen J."/>
            <person name="Dattolo E."/>
            <person name="De Paoli E."/>
            <person name="Dittami S."/>
            <person name="Maumus F."/>
            <person name="Michel G."/>
            <person name="Kersting A."/>
            <person name="Lauritano C."/>
            <person name="Lohaus R."/>
            <person name="Toepel M."/>
            <person name="Tonon T."/>
            <person name="Vanneste K."/>
            <person name="Amirebrahimi M."/>
            <person name="Brakel J."/>
            <person name="Bostroem C."/>
            <person name="Chovatia M."/>
            <person name="Grimwood J."/>
            <person name="Jenkins J.W."/>
            <person name="Jueterbock A."/>
            <person name="Mraz A."/>
            <person name="Stam W.T."/>
            <person name="Tice H."/>
            <person name="Bornberg-Bauer E."/>
            <person name="Green P.J."/>
            <person name="Pearson G.A."/>
            <person name="Procaccini G."/>
            <person name="Duarte C.M."/>
            <person name="Schmutz J."/>
            <person name="Reusch T.B.H."/>
            <person name="Van de Peer Y."/>
        </authorList>
    </citation>
    <scope>NUCLEOTIDE SEQUENCE [LARGE SCALE GENOMIC DNA]</scope>
    <source>
        <strain evidence="8">cv. Finnish</strain>
    </source>
</reference>
<evidence type="ECO:0000313" key="7">
    <source>
        <dbReference type="EMBL" id="KMZ70244.1"/>
    </source>
</evidence>
<organism evidence="7 8">
    <name type="scientific">Zostera marina</name>
    <name type="common">Eelgrass</name>
    <dbReference type="NCBI Taxonomy" id="29655"/>
    <lineage>
        <taxon>Eukaryota</taxon>
        <taxon>Viridiplantae</taxon>
        <taxon>Streptophyta</taxon>
        <taxon>Embryophyta</taxon>
        <taxon>Tracheophyta</taxon>
        <taxon>Spermatophyta</taxon>
        <taxon>Magnoliopsida</taxon>
        <taxon>Liliopsida</taxon>
        <taxon>Zosteraceae</taxon>
        <taxon>Zostera</taxon>
    </lineage>
</organism>
<dbReference type="InterPro" id="IPR007117">
    <property type="entry name" value="Expansin_CBD"/>
</dbReference>
<dbReference type="InterPro" id="IPR036749">
    <property type="entry name" value="Expansin_CBD_sf"/>
</dbReference>
<dbReference type="Gene3D" id="2.60.40.760">
    <property type="entry name" value="Expansin, cellulose-binding-like domain"/>
    <property type="match status" value="1"/>
</dbReference>
<evidence type="ECO:0000259" key="6">
    <source>
        <dbReference type="PROSITE" id="PS50843"/>
    </source>
</evidence>
<gene>
    <name evidence="7" type="ORF">ZOSMA_1G02200</name>
</gene>
<comment type="subcellular location">
    <subcellularLocation>
        <location evidence="1">Secreted</location>
    </subcellularLocation>
</comment>
<dbReference type="PANTHER" id="PTHR31692:SF4">
    <property type="entry name" value="EXPANSIN-LIKE A1-RELATED"/>
    <property type="match status" value="1"/>
</dbReference>
<dbReference type="InterPro" id="IPR007112">
    <property type="entry name" value="Expansin/allergen_DPBB_dom"/>
</dbReference>
<dbReference type="PROSITE" id="PS51257">
    <property type="entry name" value="PROKAR_LIPOPROTEIN"/>
    <property type="match status" value="1"/>
</dbReference>
<keyword evidence="8" id="KW-1185">Reference proteome</keyword>
<dbReference type="Pfam" id="PF01357">
    <property type="entry name" value="Expansin_C"/>
    <property type="match status" value="1"/>
</dbReference>
<dbReference type="InterPro" id="IPR007118">
    <property type="entry name" value="Expan_Lol_pI"/>
</dbReference>
<dbReference type="Pfam" id="PF03330">
    <property type="entry name" value="DPBB_1"/>
    <property type="match status" value="1"/>
</dbReference>
<evidence type="ECO:0000313" key="8">
    <source>
        <dbReference type="Proteomes" id="UP000036987"/>
    </source>
</evidence>
<dbReference type="EMBL" id="LFYR01000729">
    <property type="protein sequence ID" value="KMZ70244.1"/>
    <property type="molecule type" value="Genomic_DNA"/>
</dbReference>
<dbReference type="STRING" id="29655.A0A0K9PMR6"/>
<dbReference type="Proteomes" id="UP000036987">
    <property type="component" value="Unassembled WGS sequence"/>
</dbReference>
<name>A0A0K9PMR6_ZOSMR</name>
<evidence type="ECO:0000256" key="1">
    <source>
        <dbReference type="ARBA" id="ARBA00004613"/>
    </source>
</evidence>
<evidence type="ECO:0000256" key="4">
    <source>
        <dbReference type="SAM" id="SignalP"/>
    </source>
</evidence>
<dbReference type="PANTHER" id="PTHR31692">
    <property type="entry name" value="EXPANSIN-B3"/>
    <property type="match status" value="1"/>
</dbReference>
<evidence type="ECO:0000256" key="3">
    <source>
        <dbReference type="RuleBase" id="RU003460"/>
    </source>
</evidence>
<dbReference type="PRINTS" id="PR01225">
    <property type="entry name" value="EXPANSNFAMLY"/>
</dbReference>
<comment type="similarity">
    <text evidence="3">Belongs to the expansin family.</text>
</comment>
<evidence type="ECO:0000259" key="5">
    <source>
        <dbReference type="PROSITE" id="PS50842"/>
    </source>
</evidence>
<sequence>MMKWIGVFLSFLVLGISTASGCDRCVHHSKAAYFGSPSAHSVGACGYGSLAMTFNGGYLAAGTSNLFRNGVGCGACFQIRCKNTAICSSTGVKIVVVDLNASNKTDFILAKKAFSAMANKGMGRQVLDLGIVDIEYKQIPCEYKNHNLSLRIEENSDRSNNYLAIKFLYQGGQTDISSVDVARLGTSDWKYLLRDYGAVWSTSQAPTGPLQFRMVVTGGYDGKWVWANKEVLPADSKNGVVYDSGVQITDIAQQNCYPCNNSAW</sequence>
<feature type="domain" description="Expansin-like CBD" evidence="6">
    <location>
        <begin position="161"/>
        <end position="244"/>
    </location>
</feature>
<accession>A0A0K9PMR6</accession>
<dbReference type="CDD" id="cd22276">
    <property type="entry name" value="DPBB_EXLA_N"/>
    <property type="match status" value="1"/>
</dbReference>
<dbReference type="Gene3D" id="2.40.40.10">
    <property type="entry name" value="RlpA-like domain"/>
    <property type="match status" value="1"/>
</dbReference>
<dbReference type="OrthoDB" id="5823761at2759"/>
<proteinExistence type="inferred from homology"/>
<dbReference type="OMA" id="IRCKNTT"/>
<dbReference type="InterPro" id="IPR036908">
    <property type="entry name" value="RlpA-like_sf"/>
</dbReference>
<dbReference type="PROSITE" id="PS50843">
    <property type="entry name" value="EXPANSIN_CBD"/>
    <property type="match status" value="1"/>
</dbReference>